<protein>
    <recommendedName>
        <fullName evidence="3">Glycosyltransferase 2-like domain-containing protein</fullName>
    </recommendedName>
</protein>
<accession>A0A1L3SR65</accession>
<evidence type="ECO:0000313" key="2">
    <source>
        <dbReference type="Proteomes" id="UP000182840"/>
    </source>
</evidence>
<dbReference type="KEGG" id="meso:BSQ44_11385"/>
<reference evidence="2" key="1">
    <citation type="submission" date="2016-11" db="EMBL/GenBank/DDBJ databases">
        <title>Mesorhizobium oceanicum sp. nov., isolated from deep seawater in South China Sea.</title>
        <authorList>
            <person name="Fu G.-Y."/>
        </authorList>
    </citation>
    <scope>NUCLEOTIDE SEQUENCE [LARGE SCALE GENOMIC DNA]</scope>
    <source>
        <strain evidence="2">B7</strain>
    </source>
</reference>
<evidence type="ECO:0000313" key="1">
    <source>
        <dbReference type="EMBL" id="APH71899.1"/>
    </source>
</evidence>
<name>A0A1L3SR65_9HYPH</name>
<dbReference type="EMBL" id="CP018171">
    <property type="protein sequence ID" value="APH71899.1"/>
    <property type="molecule type" value="Genomic_DNA"/>
</dbReference>
<organism evidence="1 2">
    <name type="scientific">Aquibium oceanicum</name>
    <dbReference type="NCBI Taxonomy" id="1670800"/>
    <lineage>
        <taxon>Bacteria</taxon>
        <taxon>Pseudomonadati</taxon>
        <taxon>Pseudomonadota</taxon>
        <taxon>Alphaproteobacteria</taxon>
        <taxon>Hyphomicrobiales</taxon>
        <taxon>Phyllobacteriaceae</taxon>
        <taxon>Aquibium</taxon>
    </lineage>
</organism>
<proteinExistence type="predicted"/>
<keyword evidence="2" id="KW-1185">Reference proteome</keyword>
<sequence length="60" mass="6829">MFQGIPFVFILSWERPIYTWVCLDSLYRATNSPAKFVIADNASRDPMVKQGWLGKTGHPA</sequence>
<gene>
    <name evidence="1" type="ORF">BSQ44_11385</name>
</gene>
<evidence type="ECO:0008006" key="3">
    <source>
        <dbReference type="Google" id="ProtNLM"/>
    </source>
</evidence>
<dbReference type="Proteomes" id="UP000182840">
    <property type="component" value="Chromosome"/>
</dbReference>
<dbReference type="AlphaFoldDB" id="A0A1L3SR65"/>